<gene>
    <name evidence="5" type="ORF">SDC9_101854</name>
</gene>
<dbReference type="PANTHER" id="PTHR30332">
    <property type="entry name" value="PROBABLE GENERAL SECRETION PATHWAY PROTEIN D"/>
    <property type="match status" value="1"/>
</dbReference>
<reference evidence="5" key="1">
    <citation type="submission" date="2019-08" db="EMBL/GenBank/DDBJ databases">
        <authorList>
            <person name="Kucharzyk K."/>
            <person name="Murdoch R.W."/>
            <person name="Higgins S."/>
            <person name="Loffler F."/>
        </authorList>
    </citation>
    <scope>NUCLEOTIDE SEQUENCE</scope>
</reference>
<keyword evidence="3" id="KW-0472">Membrane</keyword>
<dbReference type="AlphaFoldDB" id="A0A645APR1"/>
<comment type="caution">
    <text evidence="5">The sequence shown here is derived from an EMBL/GenBank/DDBJ whole genome shotgun (WGS) entry which is preliminary data.</text>
</comment>
<sequence>MNKNYIFTVLTGLLGSLAAWAAEDVNLDLTPRAIPGTLRQNNSENTKGYGNSTVQTQLKLDVKDSVNAIHFIRDNTDPYVLTKAYVLKNAEPYALRGYLLAVVKGTQITDSPVQVEALKFNDGTGLLLVSAEDYRFRNAGKGESIDRIIERLDQPGIGFSSGRPKFIYFPKVNAAANLREMVKNVGANGNDVEFVGGVDVLLVDGQLNALVVAAPFWSWKHIQEMIVQYDKPMPEVRISYKLVEIYAENDDKIGVDFQSWKNNDGADLFSAGGRYRSNWASTFAGGVNTSGSSRTDFFNFNPKWNSKYLDFLAASGKAKIVTHGVLLAKNRAASTLRVDSGLFYDDVSQTIPPDTVNDKIPENKEKVPGPGGEWQIENGKKQITKVKDGFRFELNLNPVVTAKSTTLELAVSGISLIGWNSDGTPRLSRSAFNTEIQVGNSGKDFVVGGIRKVSVVRGVAGLPFVKDLPGIGWLFSTETESTKRSQLVLIARAEYALPFDAVNTEIKTDIGKIVDDVNAGVASPTNNIGFQQLLLDAKTLQ</sequence>
<dbReference type="GO" id="GO:0016020">
    <property type="term" value="C:membrane"/>
    <property type="evidence" value="ECO:0007669"/>
    <property type="project" value="UniProtKB-SubCell"/>
</dbReference>
<dbReference type="InterPro" id="IPR050810">
    <property type="entry name" value="Bact_Secretion_Sys_Channel"/>
</dbReference>
<comment type="subcellular location">
    <subcellularLocation>
        <location evidence="1">Membrane</location>
    </subcellularLocation>
</comment>
<dbReference type="PANTHER" id="PTHR30332:SF24">
    <property type="entry name" value="SECRETIN GSPD-RELATED"/>
    <property type="match status" value="1"/>
</dbReference>
<evidence type="ECO:0000313" key="5">
    <source>
        <dbReference type="EMBL" id="MPM55069.1"/>
    </source>
</evidence>
<dbReference type="Pfam" id="PF00263">
    <property type="entry name" value="Secretin"/>
    <property type="match status" value="1"/>
</dbReference>
<evidence type="ECO:0000256" key="3">
    <source>
        <dbReference type="ARBA" id="ARBA00023136"/>
    </source>
</evidence>
<feature type="domain" description="Type II/III secretion system secretin-like" evidence="4">
    <location>
        <begin position="382"/>
        <end position="491"/>
    </location>
</feature>
<proteinExistence type="predicted"/>
<accession>A0A645APR1</accession>
<name>A0A645APR1_9ZZZZ</name>
<organism evidence="5">
    <name type="scientific">bioreactor metagenome</name>
    <dbReference type="NCBI Taxonomy" id="1076179"/>
    <lineage>
        <taxon>unclassified sequences</taxon>
        <taxon>metagenomes</taxon>
        <taxon>ecological metagenomes</taxon>
    </lineage>
</organism>
<protein>
    <recommendedName>
        <fullName evidence="4">Type II/III secretion system secretin-like domain-containing protein</fullName>
    </recommendedName>
</protein>
<dbReference type="GO" id="GO:0015627">
    <property type="term" value="C:type II protein secretion system complex"/>
    <property type="evidence" value="ECO:0007669"/>
    <property type="project" value="TreeGrafter"/>
</dbReference>
<keyword evidence="2" id="KW-0732">Signal</keyword>
<evidence type="ECO:0000259" key="4">
    <source>
        <dbReference type="Pfam" id="PF00263"/>
    </source>
</evidence>
<dbReference type="InterPro" id="IPR004846">
    <property type="entry name" value="T2SS/T3SS_dom"/>
</dbReference>
<evidence type="ECO:0000256" key="1">
    <source>
        <dbReference type="ARBA" id="ARBA00004370"/>
    </source>
</evidence>
<dbReference type="GO" id="GO:0009306">
    <property type="term" value="P:protein secretion"/>
    <property type="evidence" value="ECO:0007669"/>
    <property type="project" value="InterPro"/>
</dbReference>
<dbReference type="EMBL" id="VSSQ01015098">
    <property type="protein sequence ID" value="MPM55069.1"/>
    <property type="molecule type" value="Genomic_DNA"/>
</dbReference>
<evidence type="ECO:0000256" key="2">
    <source>
        <dbReference type="ARBA" id="ARBA00022729"/>
    </source>
</evidence>